<evidence type="ECO:0000256" key="1">
    <source>
        <dbReference type="ARBA" id="ARBA00004123"/>
    </source>
</evidence>
<dbReference type="OrthoDB" id="1154031at2759"/>
<evidence type="ECO:0000256" key="6">
    <source>
        <dbReference type="ARBA" id="ARBA00022840"/>
    </source>
</evidence>
<dbReference type="Pfam" id="PF17862">
    <property type="entry name" value="AAA_lid_3"/>
    <property type="match status" value="1"/>
</dbReference>
<dbReference type="PANTHER" id="PTHR23073">
    <property type="entry name" value="26S PROTEASOME REGULATORY SUBUNIT"/>
    <property type="match status" value="1"/>
</dbReference>
<dbReference type="FunFam" id="1.10.8.60:FF:000006">
    <property type="entry name" value="26S protease regulatory subunit 8"/>
    <property type="match status" value="1"/>
</dbReference>
<dbReference type="GO" id="GO:0016887">
    <property type="term" value="F:ATP hydrolysis activity"/>
    <property type="evidence" value="ECO:0007669"/>
    <property type="project" value="InterPro"/>
</dbReference>
<gene>
    <name evidence="11" type="ORF">BOX15_Mlig009467g2</name>
</gene>
<sequence>IDISCSQEDSKYSQKCHKGWQIRYRISDCSNRRPILMSDLWSGRSRGLPRPDVNAPEREAFRTEDASSSTLEADCFNPGGAAVQCGTDLFRLYMRHKIVDANLSLNHCSYRLSVLEQLAKHKLRYLKQLETVAEKLEDSPRYVALVQSVLGRQMVRIKLGSESFVVTLRERLPLADKIRPNCKVGIRFTPTGGMEIYRVFPDVQDPLVALMLVQKDTESTYEMIGGLERQIREIKEVVELPILHPELFTSLGISQPKGVLLYGPPGTGKTMLARAVAHHTKCAFFKLSGTELVQKYIGEGARLMRELFILARQKAPSIIFLDEVDSIGTKRSDGGGGSHSSGGGSSCERTMIELLNQVDGFEPAENIKVILATNRIDTLDEALIRPGRVDRKIFFPPPNLDGRVDILRIHSRRMNLGRGVCLRAVAERMHGASGAELKLICQEAAFSALREGRQFVTQEDFLQRIDKVMKSLSARDEYQHTK</sequence>
<dbReference type="GO" id="GO:0005524">
    <property type="term" value="F:ATP binding"/>
    <property type="evidence" value="ECO:0007669"/>
    <property type="project" value="UniProtKB-KW"/>
</dbReference>
<dbReference type="InterPro" id="IPR003960">
    <property type="entry name" value="ATPase_AAA_CS"/>
</dbReference>
<dbReference type="InterPro" id="IPR041569">
    <property type="entry name" value="AAA_lid_3"/>
</dbReference>
<evidence type="ECO:0000256" key="5">
    <source>
        <dbReference type="ARBA" id="ARBA00022741"/>
    </source>
</evidence>
<keyword evidence="12" id="KW-1185">Reference proteome</keyword>
<evidence type="ECO:0000256" key="8">
    <source>
        <dbReference type="RuleBase" id="RU003651"/>
    </source>
</evidence>
<dbReference type="STRING" id="282301.A0A267G5K0"/>
<dbReference type="FunFam" id="3.40.50.300:FF:000030">
    <property type="entry name" value="26S protease regulatory subunit 8"/>
    <property type="match status" value="1"/>
</dbReference>
<evidence type="ECO:0000256" key="2">
    <source>
        <dbReference type="ARBA" id="ARBA00004496"/>
    </source>
</evidence>
<dbReference type="GO" id="GO:0005634">
    <property type="term" value="C:nucleus"/>
    <property type="evidence" value="ECO:0007669"/>
    <property type="project" value="UniProtKB-SubCell"/>
</dbReference>
<comment type="similarity">
    <text evidence="3 8">Belongs to the AAA ATPase family.</text>
</comment>
<dbReference type="Gene3D" id="3.40.50.300">
    <property type="entry name" value="P-loop containing nucleotide triphosphate hydrolases"/>
    <property type="match status" value="1"/>
</dbReference>
<dbReference type="SMART" id="SM00382">
    <property type="entry name" value="AAA"/>
    <property type="match status" value="1"/>
</dbReference>
<dbReference type="Proteomes" id="UP000215902">
    <property type="component" value="Unassembled WGS sequence"/>
</dbReference>
<feature type="region of interest" description="Disordered" evidence="9">
    <location>
        <begin position="45"/>
        <end position="66"/>
    </location>
</feature>
<keyword evidence="4" id="KW-0963">Cytoplasm</keyword>
<feature type="non-terminal residue" evidence="11">
    <location>
        <position position="1"/>
    </location>
</feature>
<proteinExistence type="inferred from homology"/>
<dbReference type="InterPro" id="IPR050221">
    <property type="entry name" value="26S_Proteasome_ATPase"/>
</dbReference>
<evidence type="ECO:0000256" key="4">
    <source>
        <dbReference type="ARBA" id="ARBA00022490"/>
    </source>
</evidence>
<comment type="subcellular location">
    <subcellularLocation>
        <location evidence="2">Cytoplasm</location>
    </subcellularLocation>
    <subcellularLocation>
        <location evidence="1">Nucleus</location>
    </subcellularLocation>
</comment>
<organism evidence="11 12">
    <name type="scientific">Macrostomum lignano</name>
    <dbReference type="NCBI Taxonomy" id="282301"/>
    <lineage>
        <taxon>Eukaryota</taxon>
        <taxon>Metazoa</taxon>
        <taxon>Spiralia</taxon>
        <taxon>Lophotrochozoa</taxon>
        <taxon>Platyhelminthes</taxon>
        <taxon>Rhabditophora</taxon>
        <taxon>Macrostomorpha</taxon>
        <taxon>Macrostomida</taxon>
        <taxon>Macrostomidae</taxon>
        <taxon>Macrostomum</taxon>
    </lineage>
</organism>
<protein>
    <recommendedName>
        <fullName evidence="10">AAA+ ATPase domain-containing protein</fullName>
    </recommendedName>
</protein>
<evidence type="ECO:0000256" key="7">
    <source>
        <dbReference type="ARBA" id="ARBA00022942"/>
    </source>
</evidence>
<dbReference type="InterPro" id="IPR012340">
    <property type="entry name" value="NA-bd_OB-fold"/>
</dbReference>
<keyword evidence="5 8" id="KW-0547">Nucleotide-binding</keyword>
<dbReference type="GO" id="GO:0000502">
    <property type="term" value="C:proteasome complex"/>
    <property type="evidence" value="ECO:0007669"/>
    <property type="project" value="UniProtKB-KW"/>
</dbReference>
<feature type="domain" description="AAA+ ATPase" evidence="10">
    <location>
        <begin position="255"/>
        <end position="399"/>
    </location>
</feature>
<dbReference type="EMBL" id="NIVC01000542">
    <property type="protein sequence ID" value="PAA81266.1"/>
    <property type="molecule type" value="Genomic_DNA"/>
</dbReference>
<accession>A0A267G5K0</accession>
<dbReference type="InterPro" id="IPR003593">
    <property type="entry name" value="AAA+_ATPase"/>
</dbReference>
<comment type="caution">
    <text evidence="11">The sequence shown here is derived from an EMBL/GenBank/DDBJ whole genome shotgun (WGS) entry which is preliminary data.</text>
</comment>
<evidence type="ECO:0000256" key="3">
    <source>
        <dbReference type="ARBA" id="ARBA00006914"/>
    </source>
</evidence>
<dbReference type="Pfam" id="PF00004">
    <property type="entry name" value="AAA"/>
    <property type="match status" value="1"/>
</dbReference>
<dbReference type="AlphaFoldDB" id="A0A267G5K0"/>
<dbReference type="InterPro" id="IPR003959">
    <property type="entry name" value="ATPase_AAA_core"/>
</dbReference>
<feature type="compositionally biased region" description="Basic and acidic residues" evidence="9">
    <location>
        <begin position="55"/>
        <end position="65"/>
    </location>
</feature>
<dbReference type="InterPro" id="IPR027417">
    <property type="entry name" value="P-loop_NTPase"/>
</dbReference>
<keyword evidence="7" id="KW-0647">Proteasome</keyword>
<dbReference type="Gene3D" id="1.10.8.60">
    <property type="match status" value="1"/>
</dbReference>
<evidence type="ECO:0000259" key="10">
    <source>
        <dbReference type="SMART" id="SM00382"/>
    </source>
</evidence>
<name>A0A267G5K0_9PLAT</name>
<dbReference type="PROSITE" id="PS00674">
    <property type="entry name" value="AAA"/>
    <property type="match status" value="1"/>
</dbReference>
<keyword evidence="6 8" id="KW-0067">ATP-binding</keyword>
<dbReference type="GO" id="GO:0005737">
    <property type="term" value="C:cytoplasm"/>
    <property type="evidence" value="ECO:0007669"/>
    <property type="project" value="UniProtKB-SubCell"/>
</dbReference>
<evidence type="ECO:0000313" key="12">
    <source>
        <dbReference type="Proteomes" id="UP000215902"/>
    </source>
</evidence>
<dbReference type="Gene3D" id="2.40.50.140">
    <property type="entry name" value="Nucleic acid-binding proteins"/>
    <property type="match status" value="1"/>
</dbReference>
<evidence type="ECO:0000313" key="11">
    <source>
        <dbReference type="EMBL" id="PAA81266.1"/>
    </source>
</evidence>
<reference evidence="11 12" key="1">
    <citation type="submission" date="2017-06" db="EMBL/GenBank/DDBJ databases">
        <title>A platform for efficient transgenesis in Macrostomum lignano, a flatworm model organism for stem cell research.</title>
        <authorList>
            <person name="Berezikov E."/>
        </authorList>
    </citation>
    <scope>NUCLEOTIDE SEQUENCE [LARGE SCALE GENOMIC DNA]</scope>
    <source>
        <strain evidence="11">DV1</strain>
        <tissue evidence="11">Whole organism</tissue>
    </source>
</reference>
<evidence type="ECO:0000256" key="9">
    <source>
        <dbReference type="SAM" id="MobiDB-lite"/>
    </source>
</evidence>
<dbReference type="SUPFAM" id="SSF52540">
    <property type="entry name" value="P-loop containing nucleoside triphosphate hydrolases"/>
    <property type="match status" value="1"/>
</dbReference>